<name>A0A183TT31_SCHSO</name>
<protein>
    <submittedName>
        <fullName evidence="1">Serine/threonine protein kinase</fullName>
    </submittedName>
</protein>
<reference evidence="1" key="1">
    <citation type="submission" date="2016-06" db="UniProtKB">
        <authorList>
            <consortium name="WormBaseParasite"/>
        </authorList>
    </citation>
    <scope>IDENTIFICATION</scope>
</reference>
<organism evidence="1">
    <name type="scientific">Schistocephalus solidus</name>
    <name type="common">Tapeworm</name>
    <dbReference type="NCBI Taxonomy" id="70667"/>
    <lineage>
        <taxon>Eukaryota</taxon>
        <taxon>Metazoa</taxon>
        <taxon>Spiralia</taxon>
        <taxon>Lophotrochozoa</taxon>
        <taxon>Platyhelminthes</taxon>
        <taxon>Cestoda</taxon>
        <taxon>Eucestoda</taxon>
        <taxon>Diphyllobothriidea</taxon>
        <taxon>Diphyllobothriidae</taxon>
        <taxon>Schistocephalus</taxon>
    </lineage>
</organism>
<sequence length="67" mass="7033">LQPLAAGTTLIQMTAMDPDMRSTPPIEASNETASAEVAAQTEGICNYTLTSAPNLNYTIDSNGRSLC</sequence>
<accession>A0A183TT31</accession>
<dbReference type="AlphaFoldDB" id="A0A183TT31"/>
<evidence type="ECO:0000313" key="1">
    <source>
        <dbReference type="WBParaSite" id="SSLN_0002036101-mRNA-1"/>
    </source>
</evidence>
<dbReference type="WBParaSite" id="SSLN_0002036101-mRNA-1">
    <property type="protein sequence ID" value="SSLN_0002036101-mRNA-1"/>
    <property type="gene ID" value="SSLN_0002036101"/>
</dbReference>
<proteinExistence type="predicted"/>